<dbReference type="InterPro" id="IPR038162">
    <property type="entry name" value="SoxY_sf"/>
</dbReference>
<dbReference type="EMBL" id="VYGV01000025">
    <property type="protein sequence ID" value="NWF47937.1"/>
    <property type="molecule type" value="Genomic_DNA"/>
</dbReference>
<dbReference type="Pfam" id="PF08770">
    <property type="entry name" value="SoxZ"/>
    <property type="match status" value="1"/>
</dbReference>
<reference evidence="4 5" key="1">
    <citation type="submission" date="2019-09" db="EMBL/GenBank/DDBJ databases">
        <title>Hydrogenophaga aromatica sp. nov., isolated from a para-xylene-degrading enrichment culture.</title>
        <authorList>
            <person name="Tancsics A."/>
            <person name="Banerjee S."/>
        </authorList>
    </citation>
    <scope>NUCLEOTIDE SEQUENCE [LARGE SCALE GENOMIC DNA]</scope>
    <source>
        <strain evidence="4 5">D2P1</strain>
    </source>
</reference>
<evidence type="ECO:0000259" key="2">
    <source>
        <dbReference type="Pfam" id="PF08770"/>
    </source>
</evidence>
<dbReference type="SUPFAM" id="SSF81296">
    <property type="entry name" value="E set domains"/>
    <property type="match status" value="1"/>
</dbReference>
<dbReference type="InterPro" id="IPR013783">
    <property type="entry name" value="Ig-like_fold"/>
</dbReference>
<feature type="domain" description="Sulphur oxidation protein SoxZ" evidence="2">
    <location>
        <begin position="187"/>
        <end position="264"/>
    </location>
</feature>
<dbReference type="InterPro" id="IPR030831">
    <property type="entry name" value="Fuse-rel_SoxYZ"/>
</dbReference>
<dbReference type="Proteomes" id="UP000545507">
    <property type="component" value="Unassembled WGS sequence"/>
</dbReference>
<sequence>MTRFFQRRQLLASGLLGALLPAALRAQDDQTGGDPLGSMQYPSLREQTIGKAMAKFSDAVVIKGPAFADDAMNVPLLVDARGLDKVGGGVARIRVAVDRNPVRQVLDFEPLRALPMLAFRIRMEQASPVRAFVQTKDGQWHVGSTWVQAAGGGCTVPGLTRADGSWSKTLGQVQARFFNNVLEGSRRLRVRVMHPMDTGLVAGIPAFYIEDLQLVDSTGQAWWKLTLHEPVSENPLITFELPPQAVPGLRLIGRDNNGNRIDAEVGA</sequence>
<accession>A0A7Y8KZT6</accession>
<dbReference type="InterPro" id="IPR032711">
    <property type="entry name" value="SoxY"/>
</dbReference>
<evidence type="ECO:0000256" key="1">
    <source>
        <dbReference type="SAM" id="SignalP"/>
    </source>
</evidence>
<keyword evidence="1" id="KW-0732">Signal</keyword>
<evidence type="ECO:0000259" key="3">
    <source>
        <dbReference type="Pfam" id="PF13501"/>
    </source>
</evidence>
<dbReference type="InterPro" id="IPR014880">
    <property type="entry name" value="SoxZ_dom"/>
</dbReference>
<dbReference type="Gene3D" id="2.60.40.2470">
    <property type="entry name" value="SoxY domain"/>
    <property type="match status" value="1"/>
</dbReference>
<dbReference type="AlphaFoldDB" id="A0A7Y8KZT6"/>
<dbReference type="NCBIfam" id="TIGR04557">
    <property type="entry name" value="fuse_rel_SoxYZ"/>
    <property type="match status" value="1"/>
</dbReference>
<name>A0A7Y8KZT6_9BURK</name>
<dbReference type="Pfam" id="PF13501">
    <property type="entry name" value="SoxY"/>
    <property type="match status" value="1"/>
</dbReference>
<organism evidence="4 5">
    <name type="scientific">Hydrogenophaga aromaticivorans</name>
    <dbReference type="NCBI Taxonomy" id="2610898"/>
    <lineage>
        <taxon>Bacteria</taxon>
        <taxon>Pseudomonadati</taxon>
        <taxon>Pseudomonadota</taxon>
        <taxon>Betaproteobacteria</taxon>
        <taxon>Burkholderiales</taxon>
        <taxon>Comamonadaceae</taxon>
        <taxon>Hydrogenophaga</taxon>
    </lineage>
</organism>
<protein>
    <submittedName>
        <fullName evidence="4">Quinoprotein dehydrogenase-associated SoxYZ-like carrier</fullName>
    </submittedName>
</protein>
<dbReference type="Gene3D" id="2.60.40.10">
    <property type="entry name" value="Immunoglobulins"/>
    <property type="match status" value="1"/>
</dbReference>
<dbReference type="InterPro" id="IPR014756">
    <property type="entry name" value="Ig_E-set"/>
</dbReference>
<keyword evidence="5" id="KW-1185">Reference proteome</keyword>
<feature type="chain" id="PRO_5031471090" evidence="1">
    <location>
        <begin position="27"/>
        <end position="267"/>
    </location>
</feature>
<evidence type="ECO:0000313" key="4">
    <source>
        <dbReference type="EMBL" id="NWF47937.1"/>
    </source>
</evidence>
<comment type="caution">
    <text evidence="4">The sequence shown here is derived from an EMBL/GenBank/DDBJ whole genome shotgun (WGS) entry which is preliminary data.</text>
</comment>
<dbReference type="RefSeq" id="WP_177138041.1">
    <property type="nucleotide sequence ID" value="NZ_VYGV01000025.1"/>
</dbReference>
<feature type="signal peptide" evidence="1">
    <location>
        <begin position="1"/>
        <end position="26"/>
    </location>
</feature>
<feature type="domain" description="Ig-like SoxY" evidence="3">
    <location>
        <begin position="47"/>
        <end position="154"/>
    </location>
</feature>
<gene>
    <name evidence="4" type="ORF">F3K02_22170</name>
</gene>
<proteinExistence type="predicted"/>
<evidence type="ECO:0000313" key="5">
    <source>
        <dbReference type="Proteomes" id="UP000545507"/>
    </source>
</evidence>